<gene>
    <name evidence="1" type="ORF">Tci_040841</name>
</gene>
<dbReference type="EMBL" id="BKCJ010005830">
    <property type="protein sequence ID" value="GEU68863.1"/>
    <property type="molecule type" value="Genomic_DNA"/>
</dbReference>
<accession>A0A6L2M4D7</accession>
<sequence length="170" mass="18722">MSLLLAENVIVAGADNRPSMLDKTQYSSWASCMLLYVKGKENEKLIVDSVLNGPFKYGTVTEVGTTTIRDRRYDELTDAEKIHETCDIKATTLFDKACHKIFTICFFIIAVQTPGSGISILLAVGTPSTGSGNLYCQWELFPGNNGVERSMTLPLSLVKLPKVFFGEVDE</sequence>
<proteinExistence type="predicted"/>
<reference evidence="1" key="1">
    <citation type="journal article" date="2019" name="Sci. Rep.">
        <title>Draft genome of Tanacetum cinerariifolium, the natural source of mosquito coil.</title>
        <authorList>
            <person name="Yamashiro T."/>
            <person name="Shiraishi A."/>
            <person name="Satake H."/>
            <person name="Nakayama K."/>
        </authorList>
    </citation>
    <scope>NUCLEOTIDE SEQUENCE</scope>
</reference>
<evidence type="ECO:0000313" key="1">
    <source>
        <dbReference type="EMBL" id="GEU68863.1"/>
    </source>
</evidence>
<comment type="caution">
    <text evidence="1">The sequence shown here is derived from an EMBL/GenBank/DDBJ whole genome shotgun (WGS) entry which is preliminary data.</text>
</comment>
<protein>
    <submittedName>
        <fullName evidence="1">Uncharacterized protein</fullName>
    </submittedName>
</protein>
<organism evidence="1">
    <name type="scientific">Tanacetum cinerariifolium</name>
    <name type="common">Dalmatian daisy</name>
    <name type="synonym">Chrysanthemum cinerariifolium</name>
    <dbReference type="NCBI Taxonomy" id="118510"/>
    <lineage>
        <taxon>Eukaryota</taxon>
        <taxon>Viridiplantae</taxon>
        <taxon>Streptophyta</taxon>
        <taxon>Embryophyta</taxon>
        <taxon>Tracheophyta</taxon>
        <taxon>Spermatophyta</taxon>
        <taxon>Magnoliopsida</taxon>
        <taxon>eudicotyledons</taxon>
        <taxon>Gunneridae</taxon>
        <taxon>Pentapetalae</taxon>
        <taxon>asterids</taxon>
        <taxon>campanulids</taxon>
        <taxon>Asterales</taxon>
        <taxon>Asteraceae</taxon>
        <taxon>Asteroideae</taxon>
        <taxon>Anthemideae</taxon>
        <taxon>Anthemidinae</taxon>
        <taxon>Tanacetum</taxon>
    </lineage>
</organism>
<dbReference type="AlphaFoldDB" id="A0A6L2M4D7"/>
<name>A0A6L2M4D7_TANCI</name>